<dbReference type="InterPro" id="IPR036236">
    <property type="entry name" value="Znf_C2H2_sf"/>
</dbReference>
<dbReference type="PROSITE" id="PS50157">
    <property type="entry name" value="ZINC_FINGER_C2H2_2"/>
    <property type="match status" value="8"/>
</dbReference>
<keyword evidence="4" id="KW-0862">Zinc</keyword>
<dbReference type="FunFam" id="3.30.160.60:FF:001273">
    <property type="entry name" value="Zinc finger protein"/>
    <property type="match status" value="1"/>
</dbReference>
<evidence type="ECO:0000256" key="6">
    <source>
        <dbReference type="SAM" id="MobiDB-lite"/>
    </source>
</evidence>
<dbReference type="PROSITE" id="PS00028">
    <property type="entry name" value="ZINC_FINGER_C2H2_1"/>
    <property type="match status" value="8"/>
</dbReference>
<reference evidence="8" key="2">
    <citation type="submission" date="2025-08" db="UniProtKB">
        <authorList>
            <consortium name="Ensembl"/>
        </authorList>
    </citation>
    <scope>IDENTIFICATION</scope>
</reference>
<reference evidence="8" key="3">
    <citation type="submission" date="2025-09" db="UniProtKB">
        <authorList>
            <consortium name="Ensembl"/>
        </authorList>
    </citation>
    <scope>IDENTIFICATION</scope>
</reference>
<evidence type="ECO:0000256" key="1">
    <source>
        <dbReference type="ARBA" id="ARBA00022723"/>
    </source>
</evidence>
<feature type="domain" description="C2H2-type" evidence="7">
    <location>
        <begin position="294"/>
        <end position="321"/>
    </location>
</feature>
<dbReference type="Ensembl" id="ENSMZET00005019108.1">
    <property type="protein sequence ID" value="ENSMZEP00005018510.1"/>
    <property type="gene ID" value="ENSMZEG00005013902.1"/>
</dbReference>
<dbReference type="FunFam" id="3.30.160.60:FF:000671">
    <property type="entry name" value="Zinc finger protein 26"/>
    <property type="match status" value="1"/>
</dbReference>
<dbReference type="Proteomes" id="UP000265160">
    <property type="component" value="LG6"/>
</dbReference>
<dbReference type="FunFam" id="3.30.160.60:FF:000624">
    <property type="entry name" value="zinc finger protein 697"/>
    <property type="match status" value="1"/>
</dbReference>
<dbReference type="PANTHER" id="PTHR14003">
    <property type="entry name" value="TRANSCRIPTIONAL REPRESSOR PROTEIN YY"/>
    <property type="match status" value="1"/>
</dbReference>
<dbReference type="GO" id="GO:0031519">
    <property type="term" value="C:PcG protein complex"/>
    <property type="evidence" value="ECO:0007669"/>
    <property type="project" value="TreeGrafter"/>
</dbReference>
<feature type="region of interest" description="Disordered" evidence="6">
    <location>
        <begin position="169"/>
        <end position="189"/>
    </location>
</feature>
<keyword evidence="3 5" id="KW-0863">Zinc-finger</keyword>
<accession>A0A3P9C8B1</accession>
<dbReference type="Pfam" id="PF00096">
    <property type="entry name" value="zf-C2H2"/>
    <property type="match status" value="7"/>
</dbReference>
<evidence type="ECO:0000256" key="4">
    <source>
        <dbReference type="ARBA" id="ARBA00022833"/>
    </source>
</evidence>
<feature type="domain" description="C2H2-type" evidence="7">
    <location>
        <begin position="225"/>
        <end position="253"/>
    </location>
</feature>
<proteinExistence type="predicted"/>
<dbReference type="GO" id="GO:0000981">
    <property type="term" value="F:DNA-binding transcription factor activity, RNA polymerase II-specific"/>
    <property type="evidence" value="ECO:0007669"/>
    <property type="project" value="TreeGrafter"/>
</dbReference>
<keyword evidence="2" id="KW-0677">Repeat</keyword>
<dbReference type="SMART" id="SM00355">
    <property type="entry name" value="ZnF_C2H2"/>
    <property type="match status" value="8"/>
</dbReference>
<dbReference type="FunFam" id="3.30.160.60:FF:000303">
    <property type="entry name" value="Zinc finger protein 41"/>
    <property type="match status" value="1"/>
</dbReference>
<name>A0A3P9C8B1_9CICH</name>
<feature type="domain" description="C2H2-type" evidence="7">
    <location>
        <begin position="266"/>
        <end position="293"/>
    </location>
</feature>
<reference evidence="8 9" key="1">
    <citation type="journal article" date="2014" name="Nature">
        <title>The genomic substrate for adaptive radiation in African cichlid fish.</title>
        <authorList>
            <person name="Brawand D."/>
            <person name="Wagner C.E."/>
            <person name="Li Y.I."/>
            <person name="Malinsky M."/>
            <person name="Keller I."/>
            <person name="Fan S."/>
            <person name="Simakov O."/>
            <person name="Ng A.Y."/>
            <person name="Lim Z.W."/>
            <person name="Bezault E."/>
            <person name="Turner-Maier J."/>
            <person name="Johnson J."/>
            <person name="Alcazar R."/>
            <person name="Noh H.J."/>
            <person name="Russell P."/>
            <person name="Aken B."/>
            <person name="Alfoldi J."/>
            <person name="Amemiya C."/>
            <person name="Azzouzi N."/>
            <person name="Baroiller J.F."/>
            <person name="Barloy-Hubler F."/>
            <person name="Berlin A."/>
            <person name="Bloomquist R."/>
            <person name="Carleton K.L."/>
            <person name="Conte M.A."/>
            <person name="D'Cotta H."/>
            <person name="Eshel O."/>
            <person name="Gaffney L."/>
            <person name="Galibert F."/>
            <person name="Gante H.F."/>
            <person name="Gnerre S."/>
            <person name="Greuter L."/>
            <person name="Guyon R."/>
            <person name="Haddad N.S."/>
            <person name="Haerty W."/>
            <person name="Harris R.M."/>
            <person name="Hofmann H.A."/>
            <person name="Hourlier T."/>
            <person name="Hulata G."/>
            <person name="Jaffe D.B."/>
            <person name="Lara M."/>
            <person name="Lee A.P."/>
            <person name="MacCallum I."/>
            <person name="Mwaiko S."/>
            <person name="Nikaido M."/>
            <person name="Nishihara H."/>
            <person name="Ozouf-Costaz C."/>
            <person name="Penman D.J."/>
            <person name="Przybylski D."/>
            <person name="Rakotomanga M."/>
            <person name="Renn S.C.P."/>
            <person name="Ribeiro F.J."/>
            <person name="Ron M."/>
            <person name="Salzburger W."/>
            <person name="Sanchez-Pulido L."/>
            <person name="Santos M.E."/>
            <person name="Searle S."/>
            <person name="Sharpe T."/>
            <person name="Swofford R."/>
            <person name="Tan F.J."/>
            <person name="Williams L."/>
            <person name="Young S."/>
            <person name="Yin S."/>
            <person name="Okada N."/>
            <person name="Kocher T.D."/>
            <person name="Miska E.A."/>
            <person name="Lander E.S."/>
            <person name="Venkatesh B."/>
            <person name="Fernald R.D."/>
            <person name="Meyer A."/>
            <person name="Ponting C.P."/>
            <person name="Streelman J.T."/>
            <person name="Lindblad-Toh K."/>
            <person name="Seehausen O."/>
            <person name="Di Palma F."/>
        </authorList>
    </citation>
    <scope>NUCLEOTIDE SEQUENCE</scope>
</reference>
<evidence type="ECO:0000256" key="2">
    <source>
        <dbReference type="ARBA" id="ARBA00022737"/>
    </source>
</evidence>
<dbReference type="GO" id="GO:0005667">
    <property type="term" value="C:transcription regulator complex"/>
    <property type="evidence" value="ECO:0007669"/>
    <property type="project" value="TreeGrafter"/>
</dbReference>
<organism evidence="8 9">
    <name type="scientific">Maylandia zebra</name>
    <name type="common">zebra mbuna</name>
    <dbReference type="NCBI Taxonomy" id="106582"/>
    <lineage>
        <taxon>Eukaryota</taxon>
        <taxon>Metazoa</taxon>
        <taxon>Chordata</taxon>
        <taxon>Craniata</taxon>
        <taxon>Vertebrata</taxon>
        <taxon>Euteleostomi</taxon>
        <taxon>Actinopterygii</taxon>
        <taxon>Neopterygii</taxon>
        <taxon>Teleostei</taxon>
        <taxon>Neoteleostei</taxon>
        <taxon>Acanthomorphata</taxon>
        <taxon>Ovalentaria</taxon>
        <taxon>Cichlomorphae</taxon>
        <taxon>Cichliformes</taxon>
        <taxon>Cichlidae</taxon>
        <taxon>African cichlids</taxon>
        <taxon>Pseudocrenilabrinae</taxon>
        <taxon>Haplochromini</taxon>
        <taxon>Maylandia</taxon>
        <taxon>Maylandia zebra complex</taxon>
    </lineage>
</organism>
<feature type="domain" description="C2H2-type" evidence="7">
    <location>
        <begin position="406"/>
        <end position="433"/>
    </location>
</feature>
<dbReference type="InterPro" id="IPR013087">
    <property type="entry name" value="Znf_C2H2_type"/>
</dbReference>
<sequence length="476" mass="53367">MSPVQSIVQMNTKVPVAVHSLNVHTLDVQWLQWRMLVPAEVYHQFLGFTGVDLEVVQLAPVHKVLGQTSVLLVVPISDEADYCRVIRELLQEALGGIVGEVCSVDGEEERSQNRSLWGPRTADDPVRHTALSPHILWSVGEVVQNPGSEVMVHSRVLQLVLQNRGKNGVEGTGEIKEHNSHSASSGLQVSRKGAVDFDDEVNPIASELSEYLKSLPGESRIRSSLRCLECGKDCDSHSALQAHHITSHTQTVSESGPIKPGAPPLLFCRRCGIQFSEKEKLEEHMKTHIKEKPYSCPDCGKRFINESYIQIHQRIHTGEKPFLCSQCGKGFHTASSLKLHEMQHSGERPFACSICGKTFRINSYLTAHYQTHIKDRPFICSICGKGYSRAEELKVHHRLHTGERPYECGDCGKMFPRYNALQRHLVIHSGKRPFKCFICGRGFTQSGNLKTHMKVHRGERNLLLCSGHFNHKQSCD</sequence>
<feature type="domain" description="C2H2-type" evidence="7">
    <location>
        <begin position="350"/>
        <end position="377"/>
    </location>
</feature>
<feature type="domain" description="C2H2-type" evidence="7">
    <location>
        <begin position="378"/>
        <end position="405"/>
    </location>
</feature>
<evidence type="ECO:0000313" key="8">
    <source>
        <dbReference type="Ensembl" id="ENSMZEP00005018510.1"/>
    </source>
</evidence>
<dbReference type="Gene3D" id="3.30.160.60">
    <property type="entry name" value="Classic Zinc Finger"/>
    <property type="match status" value="7"/>
</dbReference>
<dbReference type="SUPFAM" id="SSF57667">
    <property type="entry name" value="beta-beta-alpha zinc fingers"/>
    <property type="match status" value="4"/>
</dbReference>
<dbReference type="PANTHER" id="PTHR14003:SF25">
    <property type="entry name" value="GASTRULA ZINC FINGER PROTEIN XLCGF57.1"/>
    <property type="match status" value="1"/>
</dbReference>
<protein>
    <recommendedName>
        <fullName evidence="7">C2H2-type domain-containing protein</fullName>
    </recommendedName>
</protein>
<feature type="domain" description="C2H2-type" evidence="7">
    <location>
        <begin position="434"/>
        <end position="461"/>
    </location>
</feature>
<dbReference type="GO" id="GO:0008270">
    <property type="term" value="F:zinc ion binding"/>
    <property type="evidence" value="ECO:0007669"/>
    <property type="project" value="UniProtKB-KW"/>
</dbReference>
<dbReference type="FunFam" id="3.30.160.60:FF:000016">
    <property type="entry name" value="zinc finger protein 37 homolog"/>
    <property type="match status" value="1"/>
</dbReference>
<feature type="domain" description="C2H2-type" evidence="7">
    <location>
        <begin position="322"/>
        <end position="349"/>
    </location>
</feature>
<dbReference type="GO" id="GO:0000785">
    <property type="term" value="C:chromatin"/>
    <property type="evidence" value="ECO:0007669"/>
    <property type="project" value="TreeGrafter"/>
</dbReference>
<keyword evidence="1" id="KW-0479">Metal-binding</keyword>
<evidence type="ECO:0000256" key="5">
    <source>
        <dbReference type="PROSITE-ProRule" id="PRU00042"/>
    </source>
</evidence>
<dbReference type="FunFam" id="3.30.160.60:FF:002343">
    <property type="entry name" value="Zinc finger protein 33A"/>
    <property type="match status" value="1"/>
</dbReference>
<evidence type="ECO:0000256" key="3">
    <source>
        <dbReference type="ARBA" id="ARBA00022771"/>
    </source>
</evidence>
<keyword evidence="9" id="KW-1185">Reference proteome</keyword>
<dbReference type="GeneTree" id="ENSGT00940000166978"/>
<evidence type="ECO:0000259" key="7">
    <source>
        <dbReference type="PROSITE" id="PS50157"/>
    </source>
</evidence>
<dbReference type="AlphaFoldDB" id="A0A3P9C8B1"/>
<evidence type="ECO:0000313" key="9">
    <source>
        <dbReference type="Proteomes" id="UP000265160"/>
    </source>
</evidence>
<dbReference type="GO" id="GO:0000978">
    <property type="term" value="F:RNA polymerase II cis-regulatory region sequence-specific DNA binding"/>
    <property type="evidence" value="ECO:0007669"/>
    <property type="project" value="TreeGrafter"/>
</dbReference>